<dbReference type="Gene3D" id="2.80.10.50">
    <property type="match status" value="2"/>
</dbReference>
<dbReference type="EMBL" id="JBHSXS010000004">
    <property type="protein sequence ID" value="MFC6880041.1"/>
    <property type="molecule type" value="Genomic_DNA"/>
</dbReference>
<sequence length="556" mass="58795">MGRTASATGTARALALVLALVLLAVAGCGGDPPRKARTERGTATTARPDARPQGATAPFTASPERLLEDRTAMYPRAIRVRDGRIVLSVSTSSSGSGVTDMARFYESSDEGRTFRPLSDIRDPAAAEGRGACCGSLIELPRQLGSQPAGTLLWAGTAGMKNRAPQRRPELRVWRSTDGGRSWSYLSSCAAGPDGTPWNRGLWEPELSLDAQGRLACYFSDETDPGHDQVIARVASADGGATWGPKQVLVAPGRHDRPGMPVVRRLPNGSYLMAYEMCGPAGSDACKVYYRASPDGVSWGDPRAFGTAARTADGRYLYHAPTIAWTGGGAPEGRVLLVGGLLRDPGGDLSRPASGSTVLVNTENGSGRWYDAPAPVRVPFSARPDHDEVVCSNYSSALLPLANGSGLLEVATKRGADGRCRAYVGTAPLLPAPGTPKDGPYRVRNVRSGLCLDATGPGDALTQLPCDDRRPRQRWTIKPTGDGAQWLRNTRTGRCLGGACPGPGWTLKRIAGDHYAVTAQADGSCLEAADGAEKAGAVVRQGPCSQRAHQIWRFEPR</sequence>
<dbReference type="Pfam" id="PF14200">
    <property type="entry name" value="RicinB_lectin_2"/>
    <property type="match status" value="1"/>
</dbReference>
<dbReference type="Proteomes" id="UP001596380">
    <property type="component" value="Unassembled WGS sequence"/>
</dbReference>
<dbReference type="RefSeq" id="WP_160820554.1">
    <property type="nucleotide sequence ID" value="NZ_JBHSXS010000004.1"/>
</dbReference>
<dbReference type="PROSITE" id="PS51257">
    <property type="entry name" value="PROKAR_LIPOPROTEIN"/>
    <property type="match status" value="1"/>
</dbReference>
<protein>
    <submittedName>
        <fullName evidence="3">RICIN domain-containing protein</fullName>
    </submittedName>
</protein>
<dbReference type="PANTHER" id="PTHR38792">
    <property type="entry name" value="BNR/ASP-BOX REPEAT DOMAIN PROTEIN (AFU_ORTHOLOGUE AFUA_7G06430)-RELATED"/>
    <property type="match status" value="1"/>
</dbReference>
<organism evidence="3 4">
    <name type="scientific">Actinomadura yumaensis</name>
    <dbReference type="NCBI Taxonomy" id="111807"/>
    <lineage>
        <taxon>Bacteria</taxon>
        <taxon>Bacillati</taxon>
        <taxon>Actinomycetota</taxon>
        <taxon>Actinomycetes</taxon>
        <taxon>Streptosporangiales</taxon>
        <taxon>Thermomonosporaceae</taxon>
        <taxon>Actinomadura</taxon>
    </lineage>
</organism>
<evidence type="ECO:0000313" key="3">
    <source>
        <dbReference type="EMBL" id="MFC6880041.1"/>
    </source>
</evidence>
<feature type="domain" description="Ricin B lectin" evidence="2">
    <location>
        <begin position="436"/>
        <end position="495"/>
    </location>
</feature>
<reference evidence="4" key="1">
    <citation type="journal article" date="2019" name="Int. J. Syst. Evol. Microbiol.">
        <title>The Global Catalogue of Microorganisms (GCM) 10K type strain sequencing project: providing services to taxonomists for standard genome sequencing and annotation.</title>
        <authorList>
            <consortium name="The Broad Institute Genomics Platform"/>
            <consortium name="The Broad Institute Genome Sequencing Center for Infectious Disease"/>
            <person name="Wu L."/>
            <person name="Ma J."/>
        </authorList>
    </citation>
    <scope>NUCLEOTIDE SEQUENCE [LARGE SCALE GENOMIC DNA]</scope>
    <source>
        <strain evidence="4">JCM 3369</strain>
    </source>
</reference>
<dbReference type="SUPFAM" id="SSF50939">
    <property type="entry name" value="Sialidases"/>
    <property type="match status" value="1"/>
</dbReference>
<dbReference type="InterPro" id="IPR036278">
    <property type="entry name" value="Sialidase_sf"/>
</dbReference>
<dbReference type="PROSITE" id="PS50231">
    <property type="entry name" value="RICIN_B_LECTIN"/>
    <property type="match status" value="1"/>
</dbReference>
<dbReference type="PANTHER" id="PTHR38792:SF3">
    <property type="entry name" value="BNR_ASP-BOX REPEAT DOMAIN PROTEIN (AFU_ORTHOLOGUE AFUA_7G06430)-RELATED"/>
    <property type="match status" value="1"/>
</dbReference>
<keyword evidence="4" id="KW-1185">Reference proteome</keyword>
<name>A0ABW2CHH3_9ACTN</name>
<dbReference type="InterPro" id="IPR000772">
    <property type="entry name" value="Ricin_B_lectin"/>
</dbReference>
<gene>
    <name evidence="3" type="ORF">ACFQKB_09725</name>
</gene>
<evidence type="ECO:0000259" key="2">
    <source>
        <dbReference type="Pfam" id="PF14200"/>
    </source>
</evidence>
<evidence type="ECO:0000256" key="1">
    <source>
        <dbReference type="SAM" id="MobiDB-lite"/>
    </source>
</evidence>
<accession>A0ABW2CHH3</accession>
<comment type="caution">
    <text evidence="3">The sequence shown here is derived from an EMBL/GenBank/DDBJ whole genome shotgun (WGS) entry which is preliminary data.</text>
</comment>
<dbReference type="CDD" id="cd00161">
    <property type="entry name" value="beta-trefoil_Ricin-like"/>
    <property type="match status" value="1"/>
</dbReference>
<feature type="region of interest" description="Disordered" evidence="1">
    <location>
        <begin position="31"/>
        <end position="68"/>
    </location>
</feature>
<dbReference type="InterPro" id="IPR035992">
    <property type="entry name" value="Ricin_B-like_lectins"/>
</dbReference>
<evidence type="ECO:0000313" key="4">
    <source>
        <dbReference type="Proteomes" id="UP001596380"/>
    </source>
</evidence>
<proteinExistence type="predicted"/>
<dbReference type="Gene3D" id="2.120.10.10">
    <property type="match status" value="1"/>
</dbReference>
<dbReference type="SUPFAM" id="SSF50370">
    <property type="entry name" value="Ricin B-like lectins"/>
    <property type="match status" value="1"/>
</dbReference>
<dbReference type="CDD" id="cd15482">
    <property type="entry name" value="Sialidase_non-viral"/>
    <property type="match status" value="1"/>
</dbReference>